<dbReference type="PANTHER" id="PTHR43252">
    <property type="entry name" value="TRANSCRIPTIONAL REGULATOR YQJI"/>
    <property type="match status" value="1"/>
</dbReference>
<dbReference type="Pfam" id="PF10400">
    <property type="entry name" value="Vir_act_alpha_C"/>
    <property type="match status" value="1"/>
</dbReference>
<evidence type="ECO:0000259" key="1">
    <source>
        <dbReference type="Pfam" id="PF03551"/>
    </source>
</evidence>
<dbReference type="RefSeq" id="WP_188696229.1">
    <property type="nucleotide sequence ID" value="NZ_BMIR01000017.1"/>
</dbReference>
<accession>A0A8J2YK24</accession>
<evidence type="ECO:0000259" key="2">
    <source>
        <dbReference type="Pfam" id="PF10400"/>
    </source>
</evidence>
<protein>
    <recommendedName>
        <fullName evidence="5">PadR family transcriptional regulator</fullName>
    </recommendedName>
</protein>
<evidence type="ECO:0008006" key="5">
    <source>
        <dbReference type="Google" id="ProtNLM"/>
    </source>
</evidence>
<reference evidence="3" key="2">
    <citation type="submission" date="2020-09" db="EMBL/GenBank/DDBJ databases">
        <authorList>
            <person name="Sun Q."/>
            <person name="Zhou Y."/>
        </authorList>
    </citation>
    <scope>NUCLEOTIDE SEQUENCE</scope>
    <source>
        <strain evidence="3">CGMCC 1.15371</strain>
    </source>
</reference>
<feature type="domain" description="Transcription regulator PadR C-terminal" evidence="2">
    <location>
        <begin position="93"/>
        <end position="180"/>
    </location>
</feature>
<feature type="domain" description="Transcription regulator PadR N-terminal" evidence="1">
    <location>
        <begin position="7"/>
        <end position="81"/>
    </location>
</feature>
<dbReference type="Gene3D" id="6.10.140.190">
    <property type="match status" value="1"/>
</dbReference>
<dbReference type="InterPro" id="IPR018309">
    <property type="entry name" value="Tscrpt_reg_PadR_C"/>
</dbReference>
<dbReference type="PANTHER" id="PTHR43252:SF2">
    <property type="entry name" value="TRANSCRIPTION REGULATOR, PADR-LIKE FAMILY"/>
    <property type="match status" value="1"/>
</dbReference>
<dbReference type="SUPFAM" id="SSF46785">
    <property type="entry name" value="Winged helix' DNA-binding domain"/>
    <property type="match status" value="1"/>
</dbReference>
<evidence type="ECO:0000313" key="3">
    <source>
        <dbReference type="EMBL" id="GGE49968.1"/>
    </source>
</evidence>
<dbReference type="AlphaFoldDB" id="A0A8J2YK24"/>
<dbReference type="Proteomes" id="UP000628775">
    <property type="component" value="Unassembled WGS sequence"/>
</dbReference>
<dbReference type="InterPro" id="IPR005149">
    <property type="entry name" value="Tscrpt_reg_PadR_N"/>
</dbReference>
<dbReference type="EMBL" id="BMIR01000017">
    <property type="protein sequence ID" value="GGE49968.1"/>
    <property type="molecule type" value="Genomic_DNA"/>
</dbReference>
<gene>
    <name evidence="3" type="ORF">GCM10011391_30890</name>
</gene>
<organism evidence="3 4">
    <name type="scientific">Pullulanibacillus camelliae</name>
    <dbReference type="NCBI Taxonomy" id="1707096"/>
    <lineage>
        <taxon>Bacteria</taxon>
        <taxon>Bacillati</taxon>
        <taxon>Bacillota</taxon>
        <taxon>Bacilli</taxon>
        <taxon>Bacillales</taxon>
        <taxon>Sporolactobacillaceae</taxon>
        <taxon>Pullulanibacillus</taxon>
    </lineage>
</organism>
<keyword evidence="4" id="KW-1185">Reference proteome</keyword>
<comment type="caution">
    <text evidence="3">The sequence shown here is derived from an EMBL/GenBank/DDBJ whole genome shotgun (WGS) entry which is preliminary data.</text>
</comment>
<reference evidence="3" key="1">
    <citation type="journal article" date="2014" name="Int. J. Syst. Evol. Microbiol.">
        <title>Complete genome sequence of Corynebacterium casei LMG S-19264T (=DSM 44701T), isolated from a smear-ripened cheese.</title>
        <authorList>
            <consortium name="US DOE Joint Genome Institute (JGI-PGF)"/>
            <person name="Walter F."/>
            <person name="Albersmeier A."/>
            <person name="Kalinowski J."/>
            <person name="Ruckert C."/>
        </authorList>
    </citation>
    <scope>NUCLEOTIDE SEQUENCE</scope>
    <source>
        <strain evidence="3">CGMCC 1.15371</strain>
    </source>
</reference>
<name>A0A8J2YK24_9BACL</name>
<sequence>MSLKYGILGFLSEWPGASGYDLKKEFDTFMNPFWHTHLSQIYPELNHLEEKDLVHSEVIEQTAKPDKKIYTITEKGRDYLRDWLSSSPQSPKIKEAFLMRSFFLDNVTADEAIFQLQLYKKRREDRLKNMKRTLKQRLTEMKNENAALTPRILMITSVYKKGLDEEKGFIRWCEETIKLIQHYKDLWKKEEREEEDILLNHESLKDAPKWFVELIDEINE</sequence>
<dbReference type="InterPro" id="IPR036390">
    <property type="entry name" value="WH_DNA-bd_sf"/>
</dbReference>
<dbReference type="Gene3D" id="1.10.10.10">
    <property type="entry name" value="Winged helix-like DNA-binding domain superfamily/Winged helix DNA-binding domain"/>
    <property type="match status" value="1"/>
</dbReference>
<proteinExistence type="predicted"/>
<evidence type="ECO:0000313" key="4">
    <source>
        <dbReference type="Proteomes" id="UP000628775"/>
    </source>
</evidence>
<dbReference type="Pfam" id="PF03551">
    <property type="entry name" value="PadR"/>
    <property type="match status" value="1"/>
</dbReference>
<dbReference type="InterPro" id="IPR036388">
    <property type="entry name" value="WH-like_DNA-bd_sf"/>
</dbReference>